<dbReference type="KEGG" id="cpro:CPRO_07810"/>
<dbReference type="RefSeq" id="WP_066048020.1">
    <property type="nucleotide sequence ID" value="NZ_CP014223.1"/>
</dbReference>
<evidence type="ECO:0000313" key="1">
    <source>
        <dbReference type="EMBL" id="AMJ40382.1"/>
    </source>
</evidence>
<dbReference type="Pfam" id="PF06854">
    <property type="entry name" value="Phage_Gp15"/>
    <property type="match status" value="1"/>
</dbReference>
<dbReference type="AlphaFoldDB" id="A0A0X8VCS8"/>
<dbReference type="EMBL" id="FQUA01000002">
    <property type="protein sequence ID" value="SHE43584.1"/>
    <property type="molecule type" value="Genomic_DNA"/>
</dbReference>
<dbReference type="Proteomes" id="UP000184204">
    <property type="component" value="Unassembled WGS sequence"/>
</dbReference>
<organism evidence="2 4">
    <name type="scientific">Anaerotignum propionicum DSM 1682</name>
    <dbReference type="NCBI Taxonomy" id="991789"/>
    <lineage>
        <taxon>Bacteria</taxon>
        <taxon>Bacillati</taxon>
        <taxon>Bacillota</taxon>
        <taxon>Clostridia</taxon>
        <taxon>Lachnospirales</taxon>
        <taxon>Anaerotignaceae</taxon>
        <taxon>Anaerotignum</taxon>
    </lineage>
</organism>
<name>A0A0X8VCS8_ANAPI</name>
<evidence type="ECO:0000313" key="3">
    <source>
        <dbReference type="Proteomes" id="UP000068026"/>
    </source>
</evidence>
<reference evidence="3" key="2">
    <citation type="submission" date="2016-01" db="EMBL/GenBank/DDBJ databases">
        <authorList>
            <person name="Poehlein A."/>
            <person name="Schlien K."/>
            <person name="Gottschalk G."/>
            <person name="Buckel W."/>
            <person name="Daniel R."/>
        </authorList>
    </citation>
    <scope>NUCLEOTIDE SEQUENCE [LARGE SCALE GENOMIC DNA]</scope>
    <source>
        <strain evidence="3">X2</strain>
    </source>
</reference>
<reference evidence="2" key="4">
    <citation type="submission" date="2016-11" db="EMBL/GenBank/DDBJ databases">
        <authorList>
            <person name="Varghese N."/>
            <person name="Submissions S."/>
        </authorList>
    </citation>
    <scope>NUCLEOTIDE SEQUENCE</scope>
    <source>
        <strain evidence="2">DSM 1682</strain>
    </source>
</reference>
<evidence type="ECO:0000313" key="2">
    <source>
        <dbReference type="EMBL" id="SHE43584.1"/>
    </source>
</evidence>
<dbReference type="InterPro" id="IPR009660">
    <property type="entry name" value="Phage_A500_Gp15"/>
</dbReference>
<sequence>MSNYLTSGYPTKVKVGEELFEITTNYRDCIKVLLALDDDDLTNFEKQSILLQIMYRQVPANIEMAIQKVLLFLNCGVEEMQGSGMKVYSFCQDDKYIFSAVDQVLQGRLSLGEAVHWWEFVSAFMEMPDDCVMSKIIYYRMRYAAGKLTKEENEIWRKNRKLFLLDIKESNEDVNSRNEFMNRLYGRY</sequence>
<dbReference type="Proteomes" id="UP000068026">
    <property type="component" value="Chromosome"/>
</dbReference>
<proteinExistence type="predicted"/>
<accession>A0A0X8VCS8</accession>
<dbReference type="OrthoDB" id="1758052at2"/>
<gene>
    <name evidence="1" type="ORF">CPRO_07810</name>
    <name evidence="2" type="ORF">SAMN02745151_00699</name>
</gene>
<reference evidence="1 3" key="1">
    <citation type="journal article" date="2016" name="Genome Announc.">
        <title>Complete Genome Sequence of the Amino Acid-Fermenting Clostridium propionicum X2 (DSM 1682).</title>
        <authorList>
            <person name="Poehlein A."/>
            <person name="Schlien K."/>
            <person name="Chowdhury N.P."/>
            <person name="Gottschalk G."/>
            <person name="Buckel W."/>
            <person name="Daniel R."/>
        </authorList>
    </citation>
    <scope>NUCLEOTIDE SEQUENCE [LARGE SCALE GENOMIC DNA]</scope>
    <source>
        <strain evidence="1 3">X2</strain>
    </source>
</reference>
<keyword evidence="3" id="KW-1185">Reference proteome</keyword>
<reference evidence="4" key="3">
    <citation type="submission" date="2016-11" db="EMBL/GenBank/DDBJ databases">
        <authorList>
            <person name="Jaros S."/>
            <person name="Januszkiewicz K."/>
            <person name="Wedrychowicz H."/>
        </authorList>
    </citation>
    <scope>NUCLEOTIDE SEQUENCE [LARGE SCALE GENOMIC DNA]</scope>
    <source>
        <strain evidence="4">DSM 1682</strain>
    </source>
</reference>
<dbReference type="EMBL" id="CP014223">
    <property type="protein sequence ID" value="AMJ40382.1"/>
    <property type="molecule type" value="Genomic_DNA"/>
</dbReference>
<evidence type="ECO:0000313" key="4">
    <source>
        <dbReference type="Proteomes" id="UP000184204"/>
    </source>
</evidence>
<protein>
    <submittedName>
        <fullName evidence="2">Bacteriophage Gp15 protein</fullName>
    </submittedName>
</protein>